<keyword evidence="18" id="KW-1185">Reference proteome</keyword>
<dbReference type="PANTHER" id="PTHR10615">
    <property type="entry name" value="HISTONE ACETYLTRANSFERASE"/>
    <property type="match status" value="1"/>
</dbReference>
<accession>A0AA88IB87</accession>
<evidence type="ECO:0000256" key="6">
    <source>
        <dbReference type="ARBA" id="ARBA00022771"/>
    </source>
</evidence>
<comment type="caution">
    <text evidence="17">The sequence shown here is derived from an EMBL/GenBank/DDBJ whole genome shotgun (WGS) entry which is preliminary data.</text>
</comment>
<dbReference type="SUPFAM" id="SSF103637">
    <property type="entry name" value="CCHHC domain"/>
    <property type="match status" value="1"/>
</dbReference>
<keyword evidence="12 14" id="KW-0539">Nucleus</keyword>
<dbReference type="Pfam" id="PF01853">
    <property type="entry name" value="MOZ_SAS"/>
    <property type="match status" value="1"/>
</dbReference>
<dbReference type="SUPFAM" id="SSF55729">
    <property type="entry name" value="Acyl-CoA N-acyltransferases (Nat)"/>
    <property type="match status" value="1"/>
</dbReference>
<evidence type="ECO:0000256" key="8">
    <source>
        <dbReference type="ARBA" id="ARBA00022853"/>
    </source>
</evidence>
<dbReference type="GO" id="GO:0003712">
    <property type="term" value="F:transcription coregulator activity"/>
    <property type="evidence" value="ECO:0007669"/>
    <property type="project" value="TreeGrafter"/>
</dbReference>
<dbReference type="InterPro" id="IPR040706">
    <property type="entry name" value="Zf-MYST"/>
</dbReference>
<keyword evidence="10" id="KW-0805">Transcription regulation</keyword>
<dbReference type="GO" id="GO:0008270">
    <property type="term" value="F:zinc ion binding"/>
    <property type="evidence" value="ECO:0007669"/>
    <property type="project" value="UniProtKB-KW"/>
</dbReference>
<evidence type="ECO:0000256" key="10">
    <source>
        <dbReference type="ARBA" id="ARBA00023015"/>
    </source>
</evidence>
<feature type="compositionally biased region" description="Basic and acidic residues" evidence="15">
    <location>
        <begin position="209"/>
        <end position="228"/>
    </location>
</feature>
<dbReference type="GO" id="GO:0003682">
    <property type="term" value="F:chromatin binding"/>
    <property type="evidence" value="ECO:0007669"/>
    <property type="project" value="TreeGrafter"/>
</dbReference>
<feature type="region of interest" description="Disordered" evidence="15">
    <location>
        <begin position="1"/>
        <end position="228"/>
    </location>
</feature>
<feature type="compositionally biased region" description="Low complexity" evidence="15">
    <location>
        <begin position="10"/>
        <end position="40"/>
    </location>
</feature>
<evidence type="ECO:0000256" key="4">
    <source>
        <dbReference type="ARBA" id="ARBA00022679"/>
    </source>
</evidence>
<evidence type="ECO:0000313" key="18">
    <source>
        <dbReference type="Proteomes" id="UP001187531"/>
    </source>
</evidence>
<dbReference type="GO" id="GO:0036409">
    <property type="term" value="C:histone H3-K14 acetyltransferase complex"/>
    <property type="evidence" value="ECO:0007669"/>
    <property type="project" value="TreeGrafter"/>
</dbReference>
<dbReference type="InterPro" id="IPR050603">
    <property type="entry name" value="MYST_HAT"/>
</dbReference>
<evidence type="ECO:0000256" key="2">
    <source>
        <dbReference type="ARBA" id="ARBA00010107"/>
    </source>
</evidence>
<dbReference type="InterPro" id="IPR002515">
    <property type="entry name" value="Znf_C2H2C"/>
</dbReference>
<evidence type="ECO:0000256" key="9">
    <source>
        <dbReference type="ARBA" id="ARBA00022990"/>
    </source>
</evidence>
<comment type="catalytic activity">
    <reaction evidence="14">
        <text>L-lysyl-[protein] + acetyl-CoA = N(6)-acetyl-L-lysyl-[protein] + CoA + H(+)</text>
        <dbReference type="Rhea" id="RHEA:45948"/>
        <dbReference type="Rhea" id="RHEA-COMP:9752"/>
        <dbReference type="Rhea" id="RHEA-COMP:10731"/>
        <dbReference type="ChEBI" id="CHEBI:15378"/>
        <dbReference type="ChEBI" id="CHEBI:29969"/>
        <dbReference type="ChEBI" id="CHEBI:57287"/>
        <dbReference type="ChEBI" id="CHEBI:57288"/>
        <dbReference type="ChEBI" id="CHEBI:61930"/>
        <dbReference type="EC" id="2.3.1.48"/>
    </reaction>
</comment>
<evidence type="ECO:0000256" key="1">
    <source>
        <dbReference type="ARBA" id="ARBA00004123"/>
    </source>
</evidence>
<dbReference type="Gene3D" id="3.30.60.60">
    <property type="entry name" value="N-acetyl transferase-like"/>
    <property type="match status" value="1"/>
</dbReference>
<keyword evidence="9" id="KW-0007">Acetylation</keyword>
<feature type="compositionally biased region" description="Low complexity" evidence="15">
    <location>
        <begin position="141"/>
        <end position="156"/>
    </location>
</feature>
<gene>
    <name evidence="17" type="ORF">QYM36_001895</name>
</gene>
<name>A0AA88IB87_ARTSF</name>
<evidence type="ECO:0000256" key="14">
    <source>
        <dbReference type="RuleBase" id="RU361211"/>
    </source>
</evidence>
<dbReference type="Gene3D" id="3.40.630.30">
    <property type="match status" value="1"/>
</dbReference>
<evidence type="ECO:0000256" key="7">
    <source>
        <dbReference type="ARBA" id="ARBA00022833"/>
    </source>
</evidence>
<keyword evidence="5" id="KW-0479">Metal-binding</keyword>
<dbReference type="FunFam" id="3.30.60.60:FF:000003">
    <property type="entry name" value="Histone acetyltransferase"/>
    <property type="match status" value="1"/>
</dbReference>
<evidence type="ECO:0000256" key="3">
    <source>
        <dbReference type="ARBA" id="ARBA00013184"/>
    </source>
</evidence>
<dbReference type="GO" id="GO:0006357">
    <property type="term" value="P:regulation of transcription by RNA polymerase II"/>
    <property type="evidence" value="ECO:0007669"/>
    <property type="project" value="TreeGrafter"/>
</dbReference>
<comment type="subcellular location">
    <subcellularLocation>
        <location evidence="1 14">Nucleus</location>
    </subcellularLocation>
</comment>
<keyword evidence="4" id="KW-0808">Transferase</keyword>
<dbReference type="InterPro" id="IPR002717">
    <property type="entry name" value="HAT_MYST-type"/>
</dbReference>
<sequence length="660" mass="74389">MGPKKKPSASTETSSTDSSSSSDSTDSGSNSGSDSSSSSDSETDSSQDEKKESAKKDGSPTKASNKQVKSPADSSQKEKDMNKNRKNVFETGSEGEEKIGKKVTPKLSAKAQPQRKQTSDKQVKKDSASSTNGSDSEASKDQSQSSKSNSPKSNEPQKSDTVGIRKSQRTKASQRRSKHILGGASDSETDGDEKARKLLFGKKSGKKGGKIEIEEESHTPIPQEDRKCPVIGCDSTGHISGSTDKHFTPQACPLYHNMTTQDTLLLLEERVSRDAVRAGVNLGLMGHRSPRTSNSMQQKQYHLEVKDARSKLSLKKEIPGHFAVQPSQGEPGEDDYIIDPEREPNLTNLTSEYDLKLFREAQAAAGEQLENELKALPPSRGVKCIEMGRFEMNVWYQSPYPDEYIRLPKLYICEFCLKYMKCRTVLRRHMSKCVWRHPPGDEIYRKDKISVWEVNGETHKPYCQNLCLLAKFFLDHKTLYFEVEPFLFYIMTVADSEGCHPVGYFSKEKNSFLNYNVSCILTLPPYQRQGYGRLLIDFSYLLTRAEGKIGSPEKPLSDLGLISYRAYWKDVLLEKLCSHQGREISIKDLSQELGIHSYDIVSTLQAMGMMKYWKGRHIILKKLNVLEEFQERAKKRGKDFRHTDFACLRWRPFQPNQDSA</sequence>
<dbReference type="EMBL" id="JAVRJZ010000004">
    <property type="protein sequence ID" value="KAK2723381.1"/>
    <property type="molecule type" value="Genomic_DNA"/>
</dbReference>
<evidence type="ECO:0000256" key="12">
    <source>
        <dbReference type="ARBA" id="ARBA00023242"/>
    </source>
</evidence>
<reference evidence="17" key="1">
    <citation type="submission" date="2023-07" db="EMBL/GenBank/DDBJ databases">
        <title>Chromosome-level genome assembly of Artemia franciscana.</title>
        <authorList>
            <person name="Jo E."/>
        </authorList>
    </citation>
    <scope>NUCLEOTIDE SEQUENCE</scope>
    <source>
        <tissue evidence="17">Whole body</tissue>
    </source>
</reference>
<dbReference type="InterPro" id="IPR036388">
    <property type="entry name" value="WH-like_DNA-bd_sf"/>
</dbReference>
<evidence type="ECO:0000259" key="16">
    <source>
        <dbReference type="PROSITE" id="PS51726"/>
    </source>
</evidence>
<dbReference type="InterPro" id="IPR016181">
    <property type="entry name" value="Acyl_CoA_acyltransferase"/>
</dbReference>
<dbReference type="AlphaFoldDB" id="A0AA88IB87"/>
<dbReference type="Gene3D" id="1.10.10.10">
    <property type="entry name" value="Winged helix-like DNA-binding domain superfamily/Winged helix DNA-binding domain"/>
    <property type="match status" value="1"/>
</dbReference>
<dbReference type="GO" id="GO:0010485">
    <property type="term" value="F:histone H4 acetyltransferase activity"/>
    <property type="evidence" value="ECO:0007669"/>
    <property type="project" value="TreeGrafter"/>
</dbReference>
<keyword evidence="11" id="KW-0804">Transcription</keyword>
<evidence type="ECO:0000256" key="11">
    <source>
        <dbReference type="ARBA" id="ARBA00023163"/>
    </source>
</evidence>
<protein>
    <recommendedName>
        <fullName evidence="3 14">Histone acetyltransferase</fullName>
        <ecNumber evidence="3 14">2.3.1.48</ecNumber>
    </recommendedName>
</protein>
<evidence type="ECO:0000256" key="15">
    <source>
        <dbReference type="SAM" id="MobiDB-lite"/>
    </source>
</evidence>
<dbReference type="Pfam" id="PF01530">
    <property type="entry name" value="zf-C2HC"/>
    <property type="match status" value="1"/>
</dbReference>
<keyword evidence="7" id="KW-0862">Zinc</keyword>
<dbReference type="PROSITE" id="PS51802">
    <property type="entry name" value="ZF_CCHHC"/>
    <property type="match status" value="1"/>
</dbReference>
<feature type="domain" description="MYST-type HAT" evidence="16">
    <location>
        <begin position="377"/>
        <end position="652"/>
    </location>
</feature>
<proteinExistence type="inferred from homology"/>
<dbReference type="GO" id="GO:0010484">
    <property type="term" value="F:histone H3 acetyltransferase activity"/>
    <property type="evidence" value="ECO:0007669"/>
    <property type="project" value="TreeGrafter"/>
</dbReference>
<feature type="compositionally biased region" description="Basic and acidic residues" evidence="15">
    <location>
        <begin position="117"/>
        <end position="127"/>
    </location>
</feature>
<keyword evidence="8" id="KW-0156">Chromatin regulator</keyword>
<organism evidence="17 18">
    <name type="scientific">Artemia franciscana</name>
    <name type="common">Brine shrimp</name>
    <name type="synonym">Artemia sanfranciscana</name>
    <dbReference type="NCBI Taxonomy" id="6661"/>
    <lineage>
        <taxon>Eukaryota</taxon>
        <taxon>Metazoa</taxon>
        <taxon>Ecdysozoa</taxon>
        <taxon>Arthropoda</taxon>
        <taxon>Crustacea</taxon>
        <taxon>Branchiopoda</taxon>
        <taxon>Anostraca</taxon>
        <taxon>Artemiidae</taxon>
        <taxon>Artemia</taxon>
    </lineage>
</organism>
<feature type="compositionally biased region" description="Basic residues" evidence="15">
    <location>
        <begin position="197"/>
        <end position="208"/>
    </location>
</feature>
<evidence type="ECO:0000256" key="5">
    <source>
        <dbReference type="ARBA" id="ARBA00022723"/>
    </source>
</evidence>
<dbReference type="InterPro" id="IPR036060">
    <property type="entry name" value="Znf_C2H2C_sf"/>
</dbReference>
<dbReference type="EC" id="2.3.1.48" evidence="3 14"/>
<dbReference type="PANTHER" id="PTHR10615:SF161">
    <property type="entry name" value="HISTONE ACETYLTRANSFERASE KAT7"/>
    <property type="match status" value="1"/>
</dbReference>
<keyword evidence="6" id="KW-0863">Zinc-finger</keyword>
<dbReference type="Gene3D" id="4.10.320.30">
    <property type="match status" value="1"/>
</dbReference>
<dbReference type="FunFam" id="3.40.630.30:FF:000001">
    <property type="entry name" value="Histone acetyltransferase"/>
    <property type="match status" value="1"/>
</dbReference>
<feature type="compositionally biased region" description="Basic and acidic residues" evidence="15">
    <location>
        <begin position="47"/>
        <end position="59"/>
    </location>
</feature>
<dbReference type="Pfam" id="PF17772">
    <property type="entry name" value="zf-MYST"/>
    <property type="match status" value="1"/>
</dbReference>
<feature type="compositionally biased region" description="Polar residues" evidence="15">
    <location>
        <begin position="61"/>
        <end position="74"/>
    </location>
</feature>
<comment type="similarity">
    <text evidence="2 14">Belongs to the MYST (SAS/MOZ) family.</text>
</comment>
<dbReference type="PROSITE" id="PS51726">
    <property type="entry name" value="MYST_HAT"/>
    <property type="match status" value="1"/>
</dbReference>
<feature type="compositionally biased region" description="Basic residues" evidence="15">
    <location>
        <begin position="166"/>
        <end position="179"/>
    </location>
</feature>
<dbReference type="FunFam" id="1.10.10.10:FF:000022">
    <property type="entry name" value="Histone acetyltransferase"/>
    <property type="match status" value="1"/>
</dbReference>
<evidence type="ECO:0000313" key="17">
    <source>
        <dbReference type="EMBL" id="KAK2723381.1"/>
    </source>
</evidence>
<evidence type="ECO:0000256" key="13">
    <source>
        <dbReference type="PIRSR" id="PIRSR602717-51"/>
    </source>
</evidence>
<dbReference type="Proteomes" id="UP001187531">
    <property type="component" value="Unassembled WGS sequence"/>
</dbReference>
<feature type="active site" description="Proton donor/acceptor" evidence="13">
    <location>
        <position position="553"/>
    </location>
</feature>
<dbReference type="CDD" id="cd04301">
    <property type="entry name" value="NAT_SF"/>
    <property type="match status" value="1"/>
</dbReference>